<keyword evidence="2" id="KW-1133">Transmembrane helix</keyword>
<feature type="compositionally biased region" description="Basic and acidic residues" evidence="1">
    <location>
        <begin position="99"/>
        <end position="115"/>
    </location>
</feature>
<feature type="transmembrane region" description="Helical" evidence="2">
    <location>
        <begin position="304"/>
        <end position="324"/>
    </location>
</feature>
<evidence type="ECO:0000256" key="1">
    <source>
        <dbReference type="SAM" id="MobiDB-lite"/>
    </source>
</evidence>
<evidence type="ECO:0000256" key="2">
    <source>
        <dbReference type="SAM" id="Phobius"/>
    </source>
</evidence>
<accession>A0A1A3TNT2</accession>
<protein>
    <recommendedName>
        <fullName evidence="5">Transmembrane protein</fullName>
    </recommendedName>
</protein>
<evidence type="ECO:0008006" key="5">
    <source>
        <dbReference type="Google" id="ProtNLM"/>
    </source>
</evidence>
<dbReference type="EMBL" id="LZMF01000132">
    <property type="protein sequence ID" value="OBK83997.1"/>
    <property type="molecule type" value="Genomic_DNA"/>
</dbReference>
<organism evidence="3 4">
    <name type="scientific">Mycolicibacter sinensis (strain JDM601)</name>
    <name type="common">Mycobacterium sinense</name>
    <dbReference type="NCBI Taxonomy" id="875328"/>
    <lineage>
        <taxon>Bacteria</taxon>
        <taxon>Bacillati</taxon>
        <taxon>Actinomycetota</taxon>
        <taxon>Actinomycetes</taxon>
        <taxon>Mycobacteriales</taxon>
        <taxon>Mycobacteriaceae</taxon>
        <taxon>Mycolicibacter</taxon>
    </lineage>
</organism>
<dbReference type="AlphaFoldDB" id="A0A1A3TNT2"/>
<feature type="region of interest" description="Disordered" evidence="1">
    <location>
        <begin position="21"/>
        <end position="192"/>
    </location>
</feature>
<reference evidence="4" key="1">
    <citation type="submission" date="2016-06" db="EMBL/GenBank/DDBJ databases">
        <authorList>
            <person name="Sutton G."/>
            <person name="Brinkac L."/>
            <person name="Sanka R."/>
            <person name="Adams M."/>
            <person name="Lau E."/>
            <person name="Garcia-Basteiro A."/>
            <person name="Lopez-Varela E."/>
            <person name="Palencia S."/>
        </authorList>
    </citation>
    <scope>NUCLEOTIDE SEQUENCE [LARGE SCALE GENOMIC DNA]</scope>
    <source>
        <strain evidence="4">1274684.2</strain>
    </source>
</reference>
<feature type="compositionally biased region" description="Low complexity" evidence="1">
    <location>
        <begin position="137"/>
        <end position="146"/>
    </location>
</feature>
<gene>
    <name evidence="3" type="ORF">A5648_10425</name>
</gene>
<comment type="caution">
    <text evidence="3">The sequence shown here is derived from an EMBL/GenBank/DDBJ whole genome shotgun (WGS) entry which is preliminary data.</text>
</comment>
<sequence length="353" mass="36975">MTGPKPDPRDVETRPISVAELLAKNGTIGSPPVTGRRRRRRGNADAVTVAELTGEIPIIRDEDGPPEPEAAAEPSDSSETSDDEPSGGLLLGPAPGFVEEDRPATGARPVERVEFVQRSTPEPRWPKSPPPPPPRGSGPQQSSYPRPMRRADPPAAENGRPAAENGRPAAESAARPTGSGAERMRPDPVDTYTDIEVDVMDTEVREPDLSVGDSAYVRSVLSASGGTDRSVRSDFGADADDRSGAADFTDPVEADAAQTEPVEEYVGRPGAVGGALVVLQSILAVAFGGGLFIAFDQLWRWNSIVALVLTVLVTLGLVAAVQAVRKTVDIVSTLIAVAVGLLVTLGPLALHAN</sequence>
<proteinExistence type="predicted"/>
<evidence type="ECO:0000313" key="4">
    <source>
        <dbReference type="Proteomes" id="UP000093759"/>
    </source>
</evidence>
<feature type="compositionally biased region" description="Pro residues" evidence="1">
    <location>
        <begin position="126"/>
        <end position="136"/>
    </location>
</feature>
<keyword evidence="2" id="KW-0812">Transmembrane</keyword>
<feature type="region of interest" description="Disordered" evidence="1">
    <location>
        <begin position="223"/>
        <end position="250"/>
    </location>
</feature>
<dbReference type="Proteomes" id="UP000093759">
    <property type="component" value="Unassembled WGS sequence"/>
</dbReference>
<feature type="transmembrane region" description="Helical" evidence="2">
    <location>
        <begin position="330"/>
        <end position="350"/>
    </location>
</feature>
<keyword evidence="2" id="KW-0472">Membrane</keyword>
<feature type="compositionally biased region" description="Low complexity" evidence="1">
    <location>
        <begin position="69"/>
        <end position="78"/>
    </location>
</feature>
<dbReference type="RefSeq" id="WP_065026008.1">
    <property type="nucleotide sequence ID" value="NZ_LZMF01000132.1"/>
</dbReference>
<name>A0A1A3TNT2_MYCSD</name>
<evidence type="ECO:0000313" key="3">
    <source>
        <dbReference type="EMBL" id="OBK83997.1"/>
    </source>
</evidence>
<feature type="transmembrane region" description="Helical" evidence="2">
    <location>
        <begin position="271"/>
        <end position="295"/>
    </location>
</feature>